<name>A0A8D5A2V3_9FIRM</name>
<evidence type="ECO:0000313" key="1">
    <source>
        <dbReference type="EMBL" id="BBK25883.1"/>
    </source>
</evidence>
<dbReference type="AlphaFoldDB" id="A0A8D5A2V3"/>
<reference evidence="2" key="1">
    <citation type="submission" date="2019-05" db="EMBL/GenBank/DDBJ databases">
        <title>Complete genome sequencing of Dialister sp. strain 5BBH33.</title>
        <authorList>
            <person name="Sakamoto M."/>
            <person name="Murakami T."/>
            <person name="Mori H."/>
        </authorList>
    </citation>
    <scope>NUCLEOTIDE SEQUENCE [LARGE SCALE GENOMIC DNA]</scope>
    <source>
        <strain evidence="2">5BBH33</strain>
    </source>
</reference>
<dbReference type="KEGG" id="dho:Dia5BBH33_18180"/>
<protein>
    <submittedName>
        <fullName evidence="1">Uncharacterized protein</fullName>
    </submittedName>
</protein>
<organism evidence="1 2">
    <name type="scientific">Dialister hominis</name>
    <dbReference type="NCBI Taxonomy" id="2582419"/>
    <lineage>
        <taxon>Bacteria</taxon>
        <taxon>Bacillati</taxon>
        <taxon>Bacillota</taxon>
        <taxon>Negativicutes</taxon>
        <taxon>Veillonellales</taxon>
        <taxon>Veillonellaceae</taxon>
        <taxon>Dialister</taxon>
    </lineage>
</organism>
<gene>
    <name evidence="1" type="ORF">Dia5BBH33_18180</name>
</gene>
<evidence type="ECO:0000313" key="2">
    <source>
        <dbReference type="Proteomes" id="UP000320585"/>
    </source>
</evidence>
<proteinExistence type="predicted"/>
<dbReference type="Proteomes" id="UP000320585">
    <property type="component" value="Chromosome"/>
</dbReference>
<sequence>MEFHFGRLVEIKTQYIAVTWRYVPVRKVLPCLSGEGRSAYHLTVADERGAVFIGFYKRFIEQSEVVRF</sequence>
<dbReference type="EMBL" id="AP019697">
    <property type="protein sequence ID" value="BBK25883.1"/>
    <property type="molecule type" value="Genomic_DNA"/>
</dbReference>
<keyword evidence="2" id="KW-1185">Reference proteome</keyword>
<accession>A0A8D5A2V3</accession>